<dbReference type="InterPro" id="IPR006311">
    <property type="entry name" value="TAT_signal"/>
</dbReference>
<name>A0A7Y9I2A0_9ACTN</name>
<reference evidence="2 3" key="1">
    <citation type="submission" date="2020-07" db="EMBL/GenBank/DDBJ databases">
        <title>Sequencing the genomes of 1000 actinobacteria strains.</title>
        <authorList>
            <person name="Klenk H.-P."/>
        </authorList>
    </citation>
    <scope>NUCLEOTIDE SEQUENCE [LARGE SCALE GENOMIC DNA]</scope>
    <source>
        <strain evidence="2 3">DSM 22083</strain>
    </source>
</reference>
<dbReference type="Gene3D" id="2.120.10.30">
    <property type="entry name" value="TolB, C-terminal domain"/>
    <property type="match status" value="1"/>
</dbReference>
<accession>A0A7Y9I2A0</accession>
<evidence type="ECO:0000313" key="2">
    <source>
        <dbReference type="EMBL" id="NYE68710.1"/>
    </source>
</evidence>
<dbReference type="Proteomes" id="UP000569914">
    <property type="component" value="Unassembled WGS sequence"/>
</dbReference>
<evidence type="ECO:0000313" key="3">
    <source>
        <dbReference type="Proteomes" id="UP000569914"/>
    </source>
</evidence>
<feature type="chain" id="PRO_5039527002" description="Sugar lactone lactonase YvrE" evidence="1">
    <location>
        <begin position="28"/>
        <end position="373"/>
    </location>
</feature>
<gene>
    <name evidence="2" type="ORF">BKA15_000039</name>
</gene>
<dbReference type="SUPFAM" id="SSF63829">
    <property type="entry name" value="Calcium-dependent phosphotriesterase"/>
    <property type="match status" value="1"/>
</dbReference>
<dbReference type="RefSeq" id="WP_179747598.1">
    <property type="nucleotide sequence ID" value="NZ_JACCBU010000001.1"/>
</dbReference>
<evidence type="ECO:0008006" key="4">
    <source>
        <dbReference type="Google" id="ProtNLM"/>
    </source>
</evidence>
<sequence>MPAHSFVRARRRWLALAAGLTATLTIAAGTTAPAAAHPRPSEPIKVVADGLNGPRQLSTGFGRLLVAESDAGLITAVDPRTGRTKVLVRDLFLPQGVAEVGGKLYIATGEQAPGSDPSGAPPSGLMVARPGGEARMFADLTAFELANNPDGQIQFGPDGQPLDALSNPYFVLRDRSRHGFLLVADAGANTVLKVDRHGKIKNFFTPPTVTTGDCTTAPNNTTSGVGCDAVPTGLAYGPDGLLYVSALTAEMPGEGRVYVINSKGKIIKVIKGFTSPTGVAVDHWGTVYVSELLEGSPPPNAPPPPGFDPSTVGQIVRVPRWGPRTYAQVTMPSGLLMYHGSLWSSAWAIASFLGMPDAGQVVTVNRRAFEPAP</sequence>
<evidence type="ECO:0000256" key="1">
    <source>
        <dbReference type="SAM" id="SignalP"/>
    </source>
</evidence>
<protein>
    <recommendedName>
        <fullName evidence="4">Sugar lactone lactonase YvrE</fullName>
    </recommendedName>
</protein>
<keyword evidence="1" id="KW-0732">Signal</keyword>
<proteinExistence type="predicted"/>
<dbReference type="PROSITE" id="PS51318">
    <property type="entry name" value="TAT"/>
    <property type="match status" value="1"/>
</dbReference>
<dbReference type="InterPro" id="IPR048031">
    <property type="entry name" value="ScyD/ScyE-like"/>
</dbReference>
<dbReference type="InterPro" id="IPR011042">
    <property type="entry name" value="6-blade_b-propeller_TolB-like"/>
</dbReference>
<comment type="caution">
    <text evidence="2">The sequence shown here is derived from an EMBL/GenBank/DDBJ whole genome shotgun (WGS) entry which is preliminary data.</text>
</comment>
<organism evidence="2 3">
    <name type="scientific">Microlunatus parietis</name>
    <dbReference type="NCBI Taxonomy" id="682979"/>
    <lineage>
        <taxon>Bacteria</taxon>
        <taxon>Bacillati</taxon>
        <taxon>Actinomycetota</taxon>
        <taxon>Actinomycetes</taxon>
        <taxon>Propionibacteriales</taxon>
        <taxon>Propionibacteriaceae</taxon>
        <taxon>Microlunatus</taxon>
    </lineage>
</organism>
<dbReference type="AlphaFoldDB" id="A0A7Y9I2A0"/>
<feature type="signal peptide" evidence="1">
    <location>
        <begin position="1"/>
        <end position="27"/>
    </location>
</feature>
<keyword evidence="3" id="KW-1185">Reference proteome</keyword>
<dbReference type="EMBL" id="JACCBU010000001">
    <property type="protein sequence ID" value="NYE68710.1"/>
    <property type="molecule type" value="Genomic_DNA"/>
</dbReference>
<dbReference type="NCBIfam" id="NF033206">
    <property type="entry name" value="ScyE_fam"/>
    <property type="match status" value="1"/>
</dbReference>